<reference evidence="3" key="1">
    <citation type="submission" date="2025-08" db="UniProtKB">
        <authorList>
            <consortium name="RefSeq"/>
        </authorList>
    </citation>
    <scope>IDENTIFICATION</scope>
    <source>
        <tissue evidence="3">Brain</tissue>
    </source>
</reference>
<feature type="compositionally biased region" description="Basic and acidic residues" evidence="1">
    <location>
        <begin position="431"/>
        <end position="442"/>
    </location>
</feature>
<feature type="compositionally biased region" description="Low complexity" evidence="1">
    <location>
        <begin position="327"/>
        <end position="344"/>
    </location>
</feature>
<feature type="compositionally biased region" description="Gly residues" evidence="1">
    <location>
        <begin position="443"/>
        <end position="453"/>
    </location>
</feature>
<dbReference type="AlphaFoldDB" id="A0A8U0SGJ1"/>
<evidence type="ECO:0000256" key="1">
    <source>
        <dbReference type="SAM" id="MobiDB-lite"/>
    </source>
</evidence>
<accession>A0A8U0SGJ1</accession>
<gene>
    <name evidence="3" type="primary">LOC123393715</name>
</gene>
<keyword evidence="2" id="KW-1185">Reference proteome</keyword>
<proteinExistence type="predicted"/>
<dbReference type="RefSeq" id="XP_044942473.1">
    <property type="nucleotide sequence ID" value="XM_045086538.1"/>
</dbReference>
<feature type="region of interest" description="Disordered" evidence="1">
    <location>
        <begin position="267"/>
        <end position="453"/>
    </location>
</feature>
<sequence length="453" mass="46885">MDNFPKKTVLAGWCQAGPPAPGASGKRRWKPLEGAAGSVDVWPQASCAAVDLALDLTDELSGGSKSALGNFPEHISSAEGCLGPRGARGRRGTTGLPPVGFLFAALQLQPPPRELDPLGVSGLLALPAYSFQGTPRWGCKGRGCRAVPLMERSAIRTRFQPLTFLHRGLSLSPSPSRPPCVWDRPCAGLCRLGVWVAGRGLEPTAAVGPCAPWEAVGVPAGLLCGASSLLVPGRPSETSPRGENLPRSRLATLWFHQQPLGVTVASATRDRQGQGRGPGDRGSLPPILTPAGQGTGAVRARADTVSADSPQAPRVRRRVATWERGPEAGPGEAGTEPEPRQPFCRRPPPRDFSPLSAAPPRKCPAGLGIGARKETPLGSCRMPGGISVPARGAAGSGRAGSERTRLPARLRLGASSAHRASGPLPRSVRPRNREGPPRDEGGGGRGSAAGGPA</sequence>
<dbReference type="Proteomes" id="UP000000715">
    <property type="component" value="Unplaced"/>
</dbReference>
<protein>
    <submittedName>
        <fullName evidence="3">Collagen alpha-1(III) chain-like</fullName>
    </submittedName>
</protein>
<evidence type="ECO:0000313" key="2">
    <source>
        <dbReference type="Proteomes" id="UP000000715"/>
    </source>
</evidence>
<organism evidence="2 3">
    <name type="scientific">Mustela putorius furo</name>
    <name type="common">European domestic ferret</name>
    <name type="synonym">Mustela furo</name>
    <dbReference type="NCBI Taxonomy" id="9669"/>
    <lineage>
        <taxon>Eukaryota</taxon>
        <taxon>Metazoa</taxon>
        <taxon>Chordata</taxon>
        <taxon>Craniata</taxon>
        <taxon>Vertebrata</taxon>
        <taxon>Euteleostomi</taxon>
        <taxon>Mammalia</taxon>
        <taxon>Eutheria</taxon>
        <taxon>Laurasiatheria</taxon>
        <taxon>Carnivora</taxon>
        <taxon>Caniformia</taxon>
        <taxon>Musteloidea</taxon>
        <taxon>Mustelidae</taxon>
        <taxon>Mustelinae</taxon>
        <taxon>Mustela</taxon>
    </lineage>
</organism>
<dbReference type="GeneID" id="123393715"/>
<evidence type="ECO:0000313" key="3">
    <source>
        <dbReference type="RefSeq" id="XP_044942473.1"/>
    </source>
</evidence>
<name>A0A8U0SGJ1_MUSPF</name>